<accession>A0ABU1A810</accession>
<dbReference type="RefSeq" id="WP_308702836.1">
    <property type="nucleotide sequence ID" value="NZ_AP027463.1"/>
</dbReference>
<evidence type="ECO:0000313" key="2">
    <source>
        <dbReference type="Proteomes" id="UP001227831"/>
    </source>
</evidence>
<proteinExistence type="predicted"/>
<dbReference type="Proteomes" id="UP001227831">
    <property type="component" value="Unassembled WGS sequence"/>
</dbReference>
<keyword evidence="2" id="KW-1185">Reference proteome</keyword>
<organism evidence="1 2">
    <name type="scientific">Lactiplantibacillus brownii</name>
    <dbReference type="NCBI Taxonomy" id="3069269"/>
    <lineage>
        <taxon>Bacteria</taxon>
        <taxon>Bacillati</taxon>
        <taxon>Bacillota</taxon>
        <taxon>Bacilli</taxon>
        <taxon>Lactobacillales</taxon>
        <taxon>Lactobacillaceae</taxon>
        <taxon>Lactiplantibacillus</taxon>
    </lineage>
</organism>
<evidence type="ECO:0000313" key="1">
    <source>
        <dbReference type="EMBL" id="MDQ7937059.1"/>
    </source>
</evidence>
<sequence length="76" mass="8666">MFNFVRVISRINVAVTAVPKVVKAFSVNPKNIRGSESSDRRSIASDWRKIGQDMERGLIQYDRELTRRAKISGTNK</sequence>
<protein>
    <submittedName>
        <fullName evidence="1">Uncharacterized protein</fullName>
    </submittedName>
</protein>
<comment type="caution">
    <text evidence="1">The sequence shown here is derived from an EMBL/GenBank/DDBJ whole genome shotgun (WGS) entry which is preliminary data.</text>
</comment>
<gene>
    <name evidence="1" type="ORF">RA086_05385</name>
</gene>
<dbReference type="EMBL" id="JAVCWF010000001">
    <property type="protein sequence ID" value="MDQ7937059.1"/>
    <property type="molecule type" value="Genomic_DNA"/>
</dbReference>
<name>A0ABU1A810_9LACO</name>
<reference evidence="1 2" key="1">
    <citation type="journal article" date="2023" name="Int. J. Syst. Evol. Microbiol.">
        <title>Lactiplantibacillus brownii sp. nov., a novel psychrotolerant species isolated from sauerkraut.</title>
        <authorList>
            <person name="Heng Y.C."/>
            <person name="Silvaraju S."/>
            <person name="Lee J.K.Y."/>
            <person name="Kittelmann S."/>
        </authorList>
    </citation>
    <scope>NUCLEOTIDE SEQUENCE [LARGE SCALE GENOMIC DNA]</scope>
    <source>
        <strain evidence="1 2">WILCCON 0030</strain>
    </source>
</reference>